<dbReference type="EC" id="3.6.1.-" evidence="5"/>
<comment type="cofactor">
    <cofactor evidence="5">
        <name>a divalent metal cation</name>
        <dbReference type="ChEBI" id="CHEBI:60240"/>
    </cofactor>
</comment>
<keyword evidence="4 5" id="KW-0546">Nucleotide metabolism</keyword>
<evidence type="ECO:0000256" key="2">
    <source>
        <dbReference type="ARBA" id="ARBA00022490"/>
    </source>
</evidence>
<feature type="active site" description="Proton acceptor" evidence="5">
    <location>
        <position position="72"/>
    </location>
</feature>
<evidence type="ECO:0000256" key="1">
    <source>
        <dbReference type="ARBA" id="ARBA00004496"/>
    </source>
</evidence>
<keyword evidence="7" id="KW-1185">Reference proteome</keyword>
<reference evidence="6 7" key="1">
    <citation type="submission" date="2018-10" db="EMBL/GenBank/DDBJ databases">
        <authorList>
            <person name="Chen W.-M."/>
        </authorList>
    </citation>
    <scope>NUCLEOTIDE SEQUENCE [LARGE SCALE GENOMIC DNA]</scope>
    <source>
        <strain evidence="6 7">THS-13</strain>
    </source>
</reference>
<protein>
    <recommendedName>
        <fullName evidence="5">7-methyl-GTP pyrophosphatase</fullName>
        <shortName evidence="5">m(7)GTP pyrophosphatase</shortName>
        <ecNumber evidence="5">3.6.1.-</ecNumber>
    </recommendedName>
</protein>
<dbReference type="InParanoid" id="A0A3N0V8V9"/>
<comment type="similarity">
    <text evidence="5">Belongs to the Maf family. YceF subfamily.</text>
</comment>
<name>A0A3N0V8V9_9GAMM</name>
<dbReference type="GO" id="GO:0009117">
    <property type="term" value="P:nucleotide metabolic process"/>
    <property type="evidence" value="ECO:0007669"/>
    <property type="project" value="UniProtKB-KW"/>
</dbReference>
<comment type="subcellular location">
    <subcellularLocation>
        <location evidence="1 5">Cytoplasm</location>
    </subcellularLocation>
</comment>
<dbReference type="HAMAP" id="MF_00528">
    <property type="entry name" value="Maf"/>
    <property type="match status" value="1"/>
</dbReference>
<sequence>MSSSTRLILASGSRYRAELLARLRLDFEQASPDVDETALPGESGPELARRLAVAKAEAIASRHPEAWVIGSDQVAVCEGRLLGKPGSREQAGEQLRFLAGKTTDFFTAVVLRRRQPSVQQAALDQTTVRMRPLSEAEIERYLDAEPAYDCAGSAKIEGLGISLCAEVQSRDPTALIGLPLIACAELLRGAGLRLP</sequence>
<comment type="catalytic activity">
    <reaction evidence="5">
        <text>N(7)-methyl-GTP + H2O = N(7)-methyl-GMP + diphosphate + H(+)</text>
        <dbReference type="Rhea" id="RHEA:58744"/>
        <dbReference type="ChEBI" id="CHEBI:15377"/>
        <dbReference type="ChEBI" id="CHEBI:15378"/>
        <dbReference type="ChEBI" id="CHEBI:33019"/>
        <dbReference type="ChEBI" id="CHEBI:58285"/>
        <dbReference type="ChEBI" id="CHEBI:87133"/>
    </reaction>
</comment>
<accession>A0A3N0V8V9</accession>
<dbReference type="CDD" id="cd00555">
    <property type="entry name" value="Maf"/>
    <property type="match status" value="1"/>
</dbReference>
<evidence type="ECO:0000256" key="4">
    <source>
        <dbReference type="ARBA" id="ARBA00023080"/>
    </source>
</evidence>
<feature type="site" description="Important for substrate specificity" evidence="5">
    <location>
        <position position="73"/>
    </location>
</feature>
<evidence type="ECO:0000256" key="5">
    <source>
        <dbReference type="HAMAP-Rule" id="MF_00528"/>
    </source>
</evidence>
<evidence type="ECO:0000313" key="6">
    <source>
        <dbReference type="EMBL" id="ROH89169.1"/>
    </source>
</evidence>
<feature type="site" description="Important for substrate specificity" evidence="5">
    <location>
        <position position="15"/>
    </location>
</feature>
<dbReference type="FunCoup" id="A0A3N0V8V9">
    <property type="interactions" value="106"/>
</dbReference>
<dbReference type="NCBIfam" id="TIGR00172">
    <property type="entry name" value="maf"/>
    <property type="match status" value="1"/>
</dbReference>
<dbReference type="PANTHER" id="PTHR43213:SF10">
    <property type="entry name" value="7-METHYL-GTP PYROPHOSPHATASE"/>
    <property type="match status" value="1"/>
</dbReference>
<dbReference type="EMBL" id="RJVO01000005">
    <property type="protein sequence ID" value="ROH89169.1"/>
    <property type="molecule type" value="Genomic_DNA"/>
</dbReference>
<dbReference type="InterPro" id="IPR003697">
    <property type="entry name" value="Maf-like"/>
</dbReference>
<organism evidence="6 7">
    <name type="scientific">Stagnimonas aquatica</name>
    <dbReference type="NCBI Taxonomy" id="2689987"/>
    <lineage>
        <taxon>Bacteria</taxon>
        <taxon>Pseudomonadati</taxon>
        <taxon>Pseudomonadota</taxon>
        <taxon>Gammaproteobacteria</taxon>
        <taxon>Nevskiales</taxon>
        <taxon>Nevskiaceae</taxon>
        <taxon>Stagnimonas</taxon>
    </lineage>
</organism>
<dbReference type="Pfam" id="PF02545">
    <property type="entry name" value="Maf"/>
    <property type="match status" value="1"/>
</dbReference>
<dbReference type="Proteomes" id="UP000282106">
    <property type="component" value="Unassembled WGS sequence"/>
</dbReference>
<keyword evidence="2 5" id="KW-0963">Cytoplasm</keyword>
<dbReference type="RefSeq" id="WP_123212191.1">
    <property type="nucleotide sequence ID" value="NZ_RJVO01000005.1"/>
</dbReference>
<dbReference type="PANTHER" id="PTHR43213">
    <property type="entry name" value="BIFUNCTIONAL DTTP/UTP PYROPHOSPHATASE/METHYLTRANSFERASE PROTEIN-RELATED"/>
    <property type="match status" value="1"/>
</dbReference>
<feature type="site" description="Important for substrate specificity" evidence="5">
    <location>
        <position position="157"/>
    </location>
</feature>
<proteinExistence type="inferred from homology"/>
<dbReference type="GO" id="GO:0005737">
    <property type="term" value="C:cytoplasm"/>
    <property type="evidence" value="ECO:0007669"/>
    <property type="project" value="UniProtKB-SubCell"/>
</dbReference>
<evidence type="ECO:0000256" key="3">
    <source>
        <dbReference type="ARBA" id="ARBA00022801"/>
    </source>
</evidence>
<dbReference type="SUPFAM" id="SSF52972">
    <property type="entry name" value="ITPase-like"/>
    <property type="match status" value="1"/>
</dbReference>
<evidence type="ECO:0000313" key="7">
    <source>
        <dbReference type="Proteomes" id="UP000282106"/>
    </source>
</evidence>
<dbReference type="InterPro" id="IPR029001">
    <property type="entry name" value="ITPase-like_fam"/>
</dbReference>
<keyword evidence="3 5" id="KW-0378">Hydrolase</keyword>
<dbReference type="Gene3D" id="3.90.950.10">
    <property type="match status" value="1"/>
</dbReference>
<comment type="caution">
    <text evidence="5">Lacks conserved residue(s) required for the propagation of feature annotation.</text>
</comment>
<dbReference type="AlphaFoldDB" id="A0A3N0V8V9"/>
<dbReference type="PIRSF" id="PIRSF006305">
    <property type="entry name" value="Maf"/>
    <property type="match status" value="1"/>
</dbReference>
<gene>
    <name evidence="6" type="primary">maf</name>
    <name evidence="6" type="ORF">ED208_12230</name>
</gene>
<comment type="caution">
    <text evidence="6">The sequence shown here is derived from an EMBL/GenBank/DDBJ whole genome shotgun (WGS) entry which is preliminary data.</text>
</comment>
<dbReference type="GO" id="GO:0047429">
    <property type="term" value="F:nucleoside triphosphate diphosphatase activity"/>
    <property type="evidence" value="ECO:0007669"/>
    <property type="project" value="InterPro"/>
</dbReference>
<comment type="function">
    <text evidence="5">Nucleoside triphosphate pyrophosphatase that hydrolyzes 7-methyl-GTP (m(7)GTP). May have a dual role in cell division arrest and in preventing the incorporation of modified nucleotides into cellular nucleic acids.</text>
</comment>